<feature type="compositionally biased region" description="Polar residues" evidence="1">
    <location>
        <begin position="715"/>
        <end position="729"/>
    </location>
</feature>
<protein>
    <recommendedName>
        <fullName evidence="3">Tudor domain-containing protein</fullName>
    </recommendedName>
</protein>
<dbReference type="PANTHER" id="PTHR22948:SF76">
    <property type="entry name" value="FI20010P1-RELATED"/>
    <property type="match status" value="1"/>
</dbReference>
<dbReference type="GO" id="GO:0005737">
    <property type="term" value="C:cytoplasm"/>
    <property type="evidence" value="ECO:0007669"/>
    <property type="project" value="UniProtKB-ARBA"/>
</dbReference>
<keyword evidence="2" id="KW-0812">Transmembrane</keyword>
<dbReference type="EMBL" id="CH954180">
    <property type="protein sequence ID" value="EDV45879.2"/>
    <property type="molecule type" value="Genomic_DNA"/>
</dbReference>
<dbReference type="AlphaFoldDB" id="B3NV31"/>
<evidence type="ECO:0000256" key="2">
    <source>
        <dbReference type="SAM" id="Phobius"/>
    </source>
</evidence>
<accession>B3NV31</accession>
<proteinExistence type="predicted"/>
<gene>
    <name evidence="4" type="primary">Dere\GG18502</name>
    <name evidence="4" type="synonym">dere_GLEANR_3332</name>
    <name evidence="4" type="synonym">GG18502</name>
    <name evidence="4" type="ORF">Dere_GG18502</name>
</gene>
<feature type="region of interest" description="Disordered" evidence="1">
    <location>
        <begin position="110"/>
        <end position="131"/>
    </location>
</feature>
<dbReference type="InterPro" id="IPR002999">
    <property type="entry name" value="Tudor"/>
</dbReference>
<reference evidence="4 5" key="1">
    <citation type="journal article" date="2007" name="Nature">
        <title>Evolution of genes and genomes on the Drosophila phylogeny.</title>
        <authorList>
            <consortium name="Drosophila 12 Genomes Consortium"/>
            <person name="Clark A.G."/>
            <person name="Eisen M.B."/>
            <person name="Smith D.R."/>
            <person name="Bergman C.M."/>
            <person name="Oliver B."/>
            <person name="Markow T.A."/>
            <person name="Kaufman T.C."/>
            <person name="Kellis M."/>
            <person name="Gelbart W."/>
            <person name="Iyer V.N."/>
            <person name="Pollard D.A."/>
            <person name="Sackton T.B."/>
            <person name="Larracuente A.M."/>
            <person name="Singh N.D."/>
            <person name="Abad J.P."/>
            <person name="Abt D.N."/>
            <person name="Adryan B."/>
            <person name="Aguade M."/>
            <person name="Akashi H."/>
            <person name="Anderson W.W."/>
            <person name="Aquadro C.F."/>
            <person name="Ardell D.H."/>
            <person name="Arguello R."/>
            <person name="Artieri C.G."/>
            <person name="Barbash D.A."/>
            <person name="Barker D."/>
            <person name="Barsanti P."/>
            <person name="Batterham P."/>
            <person name="Batzoglou S."/>
            <person name="Begun D."/>
            <person name="Bhutkar A."/>
            <person name="Blanco E."/>
            <person name="Bosak S.A."/>
            <person name="Bradley R.K."/>
            <person name="Brand A.D."/>
            <person name="Brent M.R."/>
            <person name="Brooks A.N."/>
            <person name="Brown R.H."/>
            <person name="Butlin R.K."/>
            <person name="Caggese C."/>
            <person name="Calvi B.R."/>
            <person name="Bernardo de Carvalho A."/>
            <person name="Caspi A."/>
            <person name="Castrezana S."/>
            <person name="Celniker S.E."/>
            <person name="Chang J.L."/>
            <person name="Chapple C."/>
            <person name="Chatterji S."/>
            <person name="Chinwalla A."/>
            <person name="Civetta A."/>
            <person name="Clifton S.W."/>
            <person name="Comeron J.M."/>
            <person name="Costello J.C."/>
            <person name="Coyne J.A."/>
            <person name="Daub J."/>
            <person name="David R.G."/>
            <person name="Delcher A.L."/>
            <person name="Delehaunty K."/>
            <person name="Do C.B."/>
            <person name="Ebling H."/>
            <person name="Edwards K."/>
            <person name="Eickbush T."/>
            <person name="Evans J.D."/>
            <person name="Filipski A."/>
            <person name="Findeiss S."/>
            <person name="Freyhult E."/>
            <person name="Fulton L."/>
            <person name="Fulton R."/>
            <person name="Garcia A.C."/>
            <person name="Gardiner A."/>
            <person name="Garfield D.A."/>
            <person name="Garvin B.E."/>
            <person name="Gibson G."/>
            <person name="Gilbert D."/>
            <person name="Gnerre S."/>
            <person name="Godfrey J."/>
            <person name="Good R."/>
            <person name="Gotea V."/>
            <person name="Gravely B."/>
            <person name="Greenberg A.J."/>
            <person name="Griffiths-Jones S."/>
            <person name="Gross S."/>
            <person name="Guigo R."/>
            <person name="Gustafson E.A."/>
            <person name="Haerty W."/>
            <person name="Hahn M.W."/>
            <person name="Halligan D.L."/>
            <person name="Halpern A.L."/>
            <person name="Halter G.M."/>
            <person name="Han M.V."/>
            <person name="Heger A."/>
            <person name="Hillier L."/>
            <person name="Hinrichs A.S."/>
            <person name="Holmes I."/>
            <person name="Hoskins R.A."/>
            <person name="Hubisz M.J."/>
            <person name="Hultmark D."/>
            <person name="Huntley M.A."/>
            <person name="Jaffe D.B."/>
            <person name="Jagadeeshan S."/>
            <person name="Jeck W.R."/>
            <person name="Johnson J."/>
            <person name="Jones C.D."/>
            <person name="Jordan W.C."/>
            <person name="Karpen G.H."/>
            <person name="Kataoka E."/>
            <person name="Keightley P.D."/>
            <person name="Kheradpour P."/>
            <person name="Kirkness E.F."/>
            <person name="Koerich L.B."/>
            <person name="Kristiansen K."/>
            <person name="Kudrna D."/>
            <person name="Kulathinal R.J."/>
            <person name="Kumar S."/>
            <person name="Kwok R."/>
            <person name="Lander E."/>
            <person name="Langley C.H."/>
            <person name="Lapoint R."/>
            <person name="Lazzaro B.P."/>
            <person name="Lee S.J."/>
            <person name="Levesque L."/>
            <person name="Li R."/>
            <person name="Lin C.F."/>
            <person name="Lin M.F."/>
            <person name="Lindblad-Toh K."/>
            <person name="Llopart A."/>
            <person name="Long M."/>
            <person name="Low L."/>
            <person name="Lozovsky E."/>
            <person name="Lu J."/>
            <person name="Luo M."/>
            <person name="Machado C.A."/>
            <person name="Makalowski W."/>
            <person name="Marzo M."/>
            <person name="Matsuda M."/>
            <person name="Matzkin L."/>
            <person name="McAllister B."/>
            <person name="McBride C.S."/>
            <person name="McKernan B."/>
            <person name="McKernan K."/>
            <person name="Mendez-Lago M."/>
            <person name="Minx P."/>
            <person name="Mollenhauer M.U."/>
            <person name="Montooth K."/>
            <person name="Mount S.M."/>
            <person name="Mu X."/>
            <person name="Myers E."/>
            <person name="Negre B."/>
            <person name="Newfeld S."/>
            <person name="Nielsen R."/>
            <person name="Noor M.A."/>
            <person name="O'Grady P."/>
            <person name="Pachter L."/>
            <person name="Papaceit M."/>
            <person name="Parisi M.J."/>
            <person name="Parisi M."/>
            <person name="Parts L."/>
            <person name="Pedersen J.S."/>
            <person name="Pesole G."/>
            <person name="Phillippy A.M."/>
            <person name="Ponting C.P."/>
            <person name="Pop M."/>
            <person name="Porcelli D."/>
            <person name="Powell J.R."/>
            <person name="Prohaska S."/>
            <person name="Pruitt K."/>
            <person name="Puig M."/>
            <person name="Quesneville H."/>
            <person name="Ram K.R."/>
            <person name="Rand D."/>
            <person name="Rasmussen M.D."/>
            <person name="Reed L.K."/>
            <person name="Reenan R."/>
            <person name="Reily A."/>
            <person name="Remington K.A."/>
            <person name="Rieger T.T."/>
            <person name="Ritchie M.G."/>
            <person name="Robin C."/>
            <person name="Rogers Y.H."/>
            <person name="Rohde C."/>
            <person name="Rozas J."/>
            <person name="Rubenfield M.J."/>
            <person name="Ruiz A."/>
            <person name="Russo S."/>
            <person name="Salzberg S.L."/>
            <person name="Sanchez-Gracia A."/>
            <person name="Saranga D.J."/>
            <person name="Sato H."/>
            <person name="Schaeffer S.W."/>
            <person name="Schatz M.C."/>
            <person name="Schlenke T."/>
            <person name="Schwartz R."/>
            <person name="Segarra C."/>
            <person name="Singh R.S."/>
            <person name="Sirot L."/>
            <person name="Sirota M."/>
            <person name="Sisneros N.B."/>
            <person name="Smith C.D."/>
            <person name="Smith T.F."/>
            <person name="Spieth J."/>
            <person name="Stage D.E."/>
            <person name="Stark A."/>
            <person name="Stephan W."/>
            <person name="Strausberg R.L."/>
            <person name="Strempel S."/>
            <person name="Sturgill D."/>
            <person name="Sutton G."/>
            <person name="Sutton G.G."/>
            <person name="Tao W."/>
            <person name="Teichmann S."/>
            <person name="Tobari Y.N."/>
            <person name="Tomimura Y."/>
            <person name="Tsolas J.M."/>
            <person name="Valente V.L."/>
            <person name="Venter E."/>
            <person name="Venter J.C."/>
            <person name="Vicario S."/>
            <person name="Vieira F.G."/>
            <person name="Vilella A.J."/>
            <person name="Villasante A."/>
            <person name="Walenz B."/>
            <person name="Wang J."/>
            <person name="Wasserman M."/>
            <person name="Watts T."/>
            <person name="Wilson D."/>
            <person name="Wilson R.K."/>
            <person name="Wing R.A."/>
            <person name="Wolfner M.F."/>
            <person name="Wong A."/>
            <person name="Wong G.K."/>
            <person name="Wu C.I."/>
            <person name="Wu G."/>
            <person name="Yamamoto D."/>
            <person name="Yang H.P."/>
            <person name="Yang S.P."/>
            <person name="Yorke J.A."/>
            <person name="Yoshida K."/>
            <person name="Zdobnov E."/>
            <person name="Zhang P."/>
            <person name="Zhang Y."/>
            <person name="Zimin A.V."/>
            <person name="Baldwin J."/>
            <person name="Abdouelleil A."/>
            <person name="Abdulkadir J."/>
            <person name="Abebe A."/>
            <person name="Abera B."/>
            <person name="Abreu J."/>
            <person name="Acer S.C."/>
            <person name="Aftuck L."/>
            <person name="Alexander A."/>
            <person name="An P."/>
            <person name="Anderson E."/>
            <person name="Anderson S."/>
            <person name="Arachi H."/>
            <person name="Azer M."/>
            <person name="Bachantsang P."/>
            <person name="Barry A."/>
            <person name="Bayul T."/>
            <person name="Berlin A."/>
            <person name="Bessette D."/>
            <person name="Bloom T."/>
            <person name="Blye J."/>
            <person name="Boguslavskiy L."/>
            <person name="Bonnet C."/>
            <person name="Boukhgalter B."/>
            <person name="Bourzgui I."/>
            <person name="Brown A."/>
            <person name="Cahill P."/>
            <person name="Channer S."/>
            <person name="Cheshatsang Y."/>
            <person name="Chuda L."/>
            <person name="Citroen M."/>
            <person name="Collymore A."/>
            <person name="Cooke P."/>
            <person name="Costello M."/>
            <person name="D'Aco K."/>
            <person name="Daza R."/>
            <person name="De Haan G."/>
            <person name="DeGray S."/>
            <person name="DeMaso C."/>
            <person name="Dhargay N."/>
            <person name="Dooley K."/>
            <person name="Dooley E."/>
            <person name="Doricent M."/>
            <person name="Dorje P."/>
            <person name="Dorjee K."/>
            <person name="Dupes A."/>
            <person name="Elong R."/>
            <person name="Falk J."/>
            <person name="Farina A."/>
            <person name="Faro S."/>
            <person name="Ferguson D."/>
            <person name="Fisher S."/>
            <person name="Foley C.D."/>
            <person name="Franke A."/>
            <person name="Friedrich D."/>
            <person name="Gadbois L."/>
            <person name="Gearin G."/>
            <person name="Gearin C.R."/>
            <person name="Giannoukos G."/>
            <person name="Goode T."/>
            <person name="Graham J."/>
            <person name="Grandbois E."/>
            <person name="Grewal S."/>
            <person name="Gyaltsen K."/>
            <person name="Hafez N."/>
            <person name="Hagos B."/>
            <person name="Hall J."/>
            <person name="Henson C."/>
            <person name="Hollinger A."/>
            <person name="Honan T."/>
            <person name="Huard M.D."/>
            <person name="Hughes L."/>
            <person name="Hurhula B."/>
            <person name="Husby M.E."/>
            <person name="Kamat A."/>
            <person name="Kanga B."/>
            <person name="Kashin S."/>
            <person name="Khazanovich D."/>
            <person name="Kisner P."/>
            <person name="Lance K."/>
            <person name="Lara M."/>
            <person name="Lee W."/>
            <person name="Lennon N."/>
            <person name="Letendre F."/>
            <person name="LeVine R."/>
            <person name="Lipovsky A."/>
            <person name="Liu X."/>
            <person name="Liu J."/>
            <person name="Liu S."/>
            <person name="Lokyitsang T."/>
            <person name="Lokyitsang Y."/>
            <person name="Lubonja R."/>
            <person name="Lui A."/>
            <person name="MacDonald P."/>
            <person name="Magnisalis V."/>
            <person name="Maru K."/>
            <person name="Matthews C."/>
            <person name="McCusker W."/>
            <person name="McDonough S."/>
            <person name="Mehta T."/>
            <person name="Meldrim J."/>
            <person name="Meneus L."/>
            <person name="Mihai O."/>
            <person name="Mihalev A."/>
            <person name="Mihova T."/>
            <person name="Mittelman R."/>
            <person name="Mlenga V."/>
            <person name="Montmayeur A."/>
            <person name="Mulrain L."/>
            <person name="Navidi A."/>
            <person name="Naylor J."/>
            <person name="Negash T."/>
            <person name="Nguyen T."/>
            <person name="Nguyen N."/>
            <person name="Nicol R."/>
            <person name="Norbu C."/>
            <person name="Norbu N."/>
            <person name="Novod N."/>
            <person name="O'Neill B."/>
            <person name="Osman S."/>
            <person name="Markiewicz E."/>
            <person name="Oyono O.L."/>
            <person name="Patti C."/>
            <person name="Phunkhang P."/>
            <person name="Pierre F."/>
            <person name="Priest M."/>
            <person name="Raghuraman S."/>
            <person name="Rege F."/>
            <person name="Reyes R."/>
            <person name="Rise C."/>
            <person name="Rogov P."/>
            <person name="Ross K."/>
            <person name="Ryan E."/>
            <person name="Settipalli S."/>
            <person name="Shea T."/>
            <person name="Sherpa N."/>
            <person name="Shi L."/>
            <person name="Shih D."/>
            <person name="Sparrow T."/>
            <person name="Spaulding J."/>
            <person name="Stalker J."/>
            <person name="Stange-Thomann N."/>
            <person name="Stavropoulos S."/>
            <person name="Stone C."/>
            <person name="Strader C."/>
            <person name="Tesfaye S."/>
            <person name="Thomson T."/>
            <person name="Thoulutsang Y."/>
            <person name="Thoulutsang D."/>
            <person name="Topham K."/>
            <person name="Topping I."/>
            <person name="Tsamla T."/>
            <person name="Vassiliev H."/>
            <person name="Vo A."/>
            <person name="Wangchuk T."/>
            <person name="Wangdi T."/>
            <person name="Weiand M."/>
            <person name="Wilkinson J."/>
            <person name="Wilson A."/>
            <person name="Yadav S."/>
            <person name="Young G."/>
            <person name="Yu Q."/>
            <person name="Zembek L."/>
            <person name="Zhong D."/>
            <person name="Zimmer A."/>
            <person name="Zwirko Z."/>
            <person name="Jaffe D.B."/>
            <person name="Alvarez P."/>
            <person name="Brockman W."/>
            <person name="Butler J."/>
            <person name="Chin C."/>
            <person name="Gnerre S."/>
            <person name="Grabherr M."/>
            <person name="Kleber M."/>
            <person name="Mauceli E."/>
            <person name="MacCallum I."/>
        </authorList>
    </citation>
    <scope>NUCLEOTIDE SEQUENCE [LARGE SCALE GENOMIC DNA]</scope>
    <source>
        <strain evidence="4 5">TSC#14021-0224.01</strain>
    </source>
</reference>
<keyword evidence="5" id="KW-1185">Reference proteome</keyword>
<dbReference type="SUPFAM" id="SSF63748">
    <property type="entry name" value="Tudor/PWWP/MBT"/>
    <property type="match status" value="1"/>
</dbReference>
<keyword evidence="2" id="KW-1133">Transmembrane helix</keyword>
<dbReference type="HOGENOM" id="CLU_412926_0_0_1"/>
<feature type="domain" description="Tudor" evidence="3">
    <location>
        <begin position="400"/>
        <end position="527"/>
    </location>
</feature>
<dbReference type="OrthoDB" id="10034606at2759"/>
<feature type="region of interest" description="Disordered" evidence="1">
    <location>
        <begin position="694"/>
        <end position="762"/>
    </location>
</feature>
<keyword evidence="2" id="KW-0472">Membrane</keyword>
<evidence type="ECO:0000313" key="5">
    <source>
        <dbReference type="Proteomes" id="UP000008711"/>
    </source>
</evidence>
<dbReference type="Gene3D" id="2.40.50.90">
    <property type="match status" value="1"/>
</dbReference>
<dbReference type="PANTHER" id="PTHR22948">
    <property type="entry name" value="TUDOR DOMAIN CONTAINING PROTEIN"/>
    <property type="match status" value="1"/>
</dbReference>
<evidence type="ECO:0000313" key="4">
    <source>
        <dbReference type="EMBL" id="EDV45879.2"/>
    </source>
</evidence>
<feature type="compositionally biased region" description="Basic and acidic residues" evidence="1">
    <location>
        <begin position="752"/>
        <end position="762"/>
    </location>
</feature>
<feature type="compositionally biased region" description="Polar residues" evidence="1">
    <location>
        <begin position="111"/>
        <end position="125"/>
    </location>
</feature>
<feature type="transmembrane region" description="Helical" evidence="2">
    <location>
        <begin position="20"/>
        <end position="38"/>
    </location>
</feature>
<sequence>MKHNTCVNKRLDNKFDRLMYQVWWIGHIGLFALSRLQLTAALPHRQSVTIELTVIKRRHKKMEGKNQNHSKANLKNILENNAAKNELAADLRCSRAKMLLLQMDADKNDGQSDYENVAPQPNNNDPAKPADQVGKHTYVALQNHEITHLRSQGEILENPQRRSKSSRGKQMHICARDLPKKPCPPPRDEAFSMCTGKRKVLDSIAAIEQRAAIGQASGVHGRNHNKEIPLQNVAKPIAGPWPQRRRASYVKYRRPVMFQPKQELRLGSKECALNASTVQLIPEFEGDYVQEWLEKTAPFLDHTVRQEAAAAKALQATPSACSASDSDDAVEADLSDLLTYMSDAELAEQVGKPLVGSAELCSAFPDSCVTDAILTADRPKDAVRLGQALPPLNVQDCCEEGDFIGISVCKVYSPFQFWFHFVPPVDGDDPLAELSNEMNTFYNHAVNPAYRTQLPSYFHKADYICAAEHGTGWRRARVLYTAPKEAAWLHIYHVDYATSAELSPSKLRFLPERFADMPIQAARGTLSHIQPLGIHWPPDSTSYFKSLVYHTKLHAHVIQLDAAEGILFMRLSQTEKFAPSINKLLVEGGLATISENYSEAVIKFNCGRRLRYLRERLPSFEMLESRTIPLNDEEFENYFDSIIYNPSFHNDFQLPKLKNPILKALTAWMPGYRHEQEHWRRIYKQADQKVLEARRRAKEALGESQEEVHADPGGQLQQGAGNQDASNQPEVKLEAAAPQEQEKEELESGNQSEKDTDTQILM</sequence>
<name>B3NV31_DROER</name>
<reference evidence="4 5" key="2">
    <citation type="journal article" date="2008" name="Bioinformatics">
        <title>Assembly reconciliation.</title>
        <authorList>
            <person name="Zimin A.V."/>
            <person name="Smith D.R."/>
            <person name="Sutton G."/>
            <person name="Yorke J.A."/>
        </authorList>
    </citation>
    <scope>NUCLEOTIDE SEQUENCE [LARGE SCALE GENOMIC DNA]</scope>
    <source>
        <strain evidence="4 5">TSC#14021-0224.01</strain>
    </source>
</reference>
<feature type="compositionally biased region" description="Basic and acidic residues" evidence="1">
    <location>
        <begin position="694"/>
        <end position="710"/>
    </location>
</feature>
<dbReference type="InterPro" id="IPR035437">
    <property type="entry name" value="SNase_OB-fold_sf"/>
</dbReference>
<dbReference type="Gene3D" id="2.30.30.140">
    <property type="match status" value="1"/>
</dbReference>
<evidence type="ECO:0000256" key="1">
    <source>
        <dbReference type="SAM" id="MobiDB-lite"/>
    </source>
</evidence>
<dbReference type="InterPro" id="IPR050621">
    <property type="entry name" value="Tudor_domain_containing"/>
</dbReference>
<dbReference type="eggNOG" id="KOG2039">
    <property type="taxonomic scope" value="Eukaryota"/>
</dbReference>
<dbReference type="Pfam" id="PF00567">
    <property type="entry name" value="TUDOR"/>
    <property type="match status" value="1"/>
</dbReference>
<organism evidence="4 5">
    <name type="scientific">Drosophila erecta</name>
    <name type="common">Fruit fly</name>
    <dbReference type="NCBI Taxonomy" id="7220"/>
    <lineage>
        <taxon>Eukaryota</taxon>
        <taxon>Metazoa</taxon>
        <taxon>Ecdysozoa</taxon>
        <taxon>Arthropoda</taxon>
        <taxon>Hexapoda</taxon>
        <taxon>Insecta</taxon>
        <taxon>Pterygota</taxon>
        <taxon>Neoptera</taxon>
        <taxon>Endopterygota</taxon>
        <taxon>Diptera</taxon>
        <taxon>Brachycera</taxon>
        <taxon>Muscomorpha</taxon>
        <taxon>Ephydroidea</taxon>
        <taxon>Drosophilidae</taxon>
        <taxon>Drosophila</taxon>
        <taxon>Sophophora</taxon>
    </lineage>
</organism>
<dbReference type="Proteomes" id="UP000008711">
    <property type="component" value="Unassembled WGS sequence"/>
</dbReference>
<evidence type="ECO:0000259" key="3">
    <source>
        <dbReference type="Pfam" id="PF00567"/>
    </source>
</evidence>